<comment type="caution">
    <text evidence="1">The sequence shown here is derived from an EMBL/GenBank/DDBJ whole genome shotgun (WGS) entry which is preliminary data.</text>
</comment>
<reference evidence="1 2" key="1">
    <citation type="submission" date="2021-10" db="EMBL/GenBank/DDBJ databases">
        <authorList>
            <person name="Criscuolo A."/>
        </authorList>
    </citation>
    <scope>NUCLEOTIDE SEQUENCE [LARGE SCALE GENOMIC DNA]</scope>
    <source>
        <strain evidence="2">CIP 111883</strain>
    </source>
</reference>
<dbReference type="InterPro" id="IPR019658">
    <property type="entry name" value="DUF2515"/>
</dbReference>
<name>A0ABM8YQ54_9BACI</name>
<accession>A0ABM8YQ54</accession>
<dbReference type="Proteomes" id="UP000789833">
    <property type="component" value="Unassembled WGS sequence"/>
</dbReference>
<dbReference type="RefSeq" id="WP_230501998.1">
    <property type="nucleotide sequence ID" value="NZ_CAKJTJ010000015.1"/>
</dbReference>
<dbReference type="EMBL" id="CAKJTJ010000015">
    <property type="protein sequence ID" value="CAG9621955.1"/>
    <property type="molecule type" value="Genomic_DNA"/>
</dbReference>
<evidence type="ECO:0000313" key="1">
    <source>
        <dbReference type="EMBL" id="CAG9621955.1"/>
    </source>
</evidence>
<gene>
    <name evidence="1" type="ORF">BACCIP111883_02746</name>
</gene>
<proteinExistence type="predicted"/>
<evidence type="ECO:0000313" key="2">
    <source>
        <dbReference type="Proteomes" id="UP000789833"/>
    </source>
</evidence>
<evidence type="ECO:0008006" key="3">
    <source>
        <dbReference type="Google" id="ProtNLM"/>
    </source>
</evidence>
<keyword evidence="2" id="KW-1185">Reference proteome</keyword>
<organism evidence="1 2">
    <name type="scientific">Sutcliffiella rhizosphaerae</name>
    <dbReference type="NCBI Taxonomy" id="2880967"/>
    <lineage>
        <taxon>Bacteria</taxon>
        <taxon>Bacillati</taxon>
        <taxon>Bacillota</taxon>
        <taxon>Bacilli</taxon>
        <taxon>Bacillales</taxon>
        <taxon>Bacillaceae</taxon>
        <taxon>Sutcliffiella</taxon>
    </lineage>
</organism>
<protein>
    <recommendedName>
        <fullName evidence="3">DUF2515 domain-containing protein</fullName>
    </recommendedName>
</protein>
<dbReference type="Pfam" id="PF10720">
    <property type="entry name" value="DUF2515"/>
    <property type="match status" value="1"/>
</dbReference>
<sequence length="369" mass="43164">MLSKWFSSFSNKVENSPLQYNQICSSADVEFLTKNWQSEKKEIKPTIEERKLLVTIREETIRHNRNNITRTNAYLDFFKEHEEVHWAFLAHMVSRNGGWNMTDLKASHISSLLSYETTAILFRFLEKANYLIFKDAFPQLLIWKESKKREKSLFHLLPLLKVSTFMEPVWNQFFQTSNKELLTVALIINEQSLIEENLLRNPFYQQKVLSNFTFQLQEKLGFTLVLFPYHKGSSVFLTGLIVDQFSSLITRIDVGKKLYCLLFKKFVKKGAIQFCDGSIHTGSRSDYYPEIFSIHKNSHKIFSPPLQIVWQDVHHPSSTPKDWFTHPDHIISLLSLPQKAEVIEMDNVHKKNLIKLSGMTELHGIFSTQ</sequence>